<organism evidence="2 3">
    <name type="scientific">Gottfriedia endophytica</name>
    <dbReference type="NCBI Taxonomy" id="2820819"/>
    <lineage>
        <taxon>Bacteria</taxon>
        <taxon>Bacillati</taxon>
        <taxon>Bacillota</taxon>
        <taxon>Bacilli</taxon>
        <taxon>Bacillales</taxon>
        <taxon>Bacillaceae</taxon>
        <taxon>Gottfriedia</taxon>
    </lineage>
</organism>
<dbReference type="Proteomes" id="UP000682134">
    <property type="component" value="Unassembled WGS sequence"/>
</dbReference>
<reference evidence="2" key="1">
    <citation type="submission" date="2021-04" db="EMBL/GenBank/DDBJ databases">
        <title>Genome seq and assembly of Bacillus sp.</title>
        <authorList>
            <person name="Chhetri G."/>
        </authorList>
    </citation>
    <scope>NUCLEOTIDE SEQUENCE</scope>
    <source>
        <strain evidence="2">RG28</strain>
    </source>
</reference>
<accession>A0A940SIX4</accession>
<dbReference type="RefSeq" id="WP_209402671.1">
    <property type="nucleotide sequence ID" value="NZ_JAGIYQ010000002.1"/>
</dbReference>
<evidence type="ECO:0000256" key="1">
    <source>
        <dbReference type="SAM" id="Phobius"/>
    </source>
</evidence>
<evidence type="ECO:0000313" key="3">
    <source>
        <dbReference type="Proteomes" id="UP000682134"/>
    </source>
</evidence>
<keyword evidence="1" id="KW-0812">Transmembrane</keyword>
<dbReference type="EMBL" id="JAGIYQ010000002">
    <property type="protein sequence ID" value="MBP0724294.1"/>
    <property type="molecule type" value="Genomic_DNA"/>
</dbReference>
<dbReference type="Pfam" id="PF14150">
    <property type="entry name" value="YesK"/>
    <property type="match status" value="1"/>
</dbReference>
<protein>
    <recommendedName>
        <fullName evidence="4">YesK-like protein</fullName>
    </recommendedName>
</protein>
<proteinExistence type="predicted"/>
<feature type="transmembrane region" description="Helical" evidence="1">
    <location>
        <begin position="61"/>
        <end position="80"/>
    </location>
</feature>
<dbReference type="AlphaFoldDB" id="A0A940SIX4"/>
<comment type="caution">
    <text evidence="2">The sequence shown here is derived from an EMBL/GenBank/DDBJ whole genome shotgun (WGS) entry which is preliminary data.</text>
</comment>
<sequence>MQNFVYLFIATVIVVIVVSVFSSILRKKNHCLTWVTGALLTVISFIVAVISYFTLDGWESMSFFFLFISVLVGSLFGTLVSKLQKSTSH</sequence>
<evidence type="ECO:0008006" key="4">
    <source>
        <dbReference type="Google" id="ProtNLM"/>
    </source>
</evidence>
<feature type="transmembrane region" description="Helical" evidence="1">
    <location>
        <begin position="32"/>
        <end position="55"/>
    </location>
</feature>
<evidence type="ECO:0000313" key="2">
    <source>
        <dbReference type="EMBL" id="MBP0724294.1"/>
    </source>
</evidence>
<keyword evidence="1" id="KW-0472">Membrane</keyword>
<dbReference type="InterPro" id="IPR025434">
    <property type="entry name" value="YesK-like"/>
</dbReference>
<feature type="transmembrane region" description="Helical" evidence="1">
    <location>
        <begin position="6"/>
        <end position="25"/>
    </location>
</feature>
<keyword evidence="3" id="KW-1185">Reference proteome</keyword>
<keyword evidence="1" id="KW-1133">Transmembrane helix</keyword>
<gene>
    <name evidence="2" type="ORF">J5Y03_03730</name>
</gene>
<name>A0A940SIX4_9BACI</name>